<reference evidence="12 13" key="1">
    <citation type="submission" date="2008-02" db="EMBL/GenBank/DDBJ databases">
        <title>Complete sequence of Shewanella woodyi ATCC 51908.</title>
        <authorList>
            <consortium name="US DOE Joint Genome Institute"/>
            <person name="Copeland A."/>
            <person name="Lucas S."/>
            <person name="Lapidus A."/>
            <person name="Glavina del Rio T."/>
            <person name="Dalin E."/>
            <person name="Tice H."/>
            <person name="Bruce D."/>
            <person name="Goodwin L."/>
            <person name="Pitluck S."/>
            <person name="Sims D."/>
            <person name="Brettin T."/>
            <person name="Detter J.C."/>
            <person name="Han C."/>
            <person name="Kuske C.R."/>
            <person name="Schmutz J."/>
            <person name="Larimer F."/>
            <person name="Land M."/>
            <person name="Hauser L."/>
            <person name="Kyrpides N."/>
            <person name="Lykidis A."/>
            <person name="Zhao J.-S."/>
            <person name="Richardson P."/>
        </authorList>
    </citation>
    <scope>NUCLEOTIDE SEQUENCE [LARGE SCALE GENOMIC DNA]</scope>
    <source>
        <strain evidence="13">ATCC 51908 / MS32</strain>
    </source>
</reference>
<dbReference type="HOGENOM" id="CLU_037501_2_1_6"/>
<dbReference type="AlphaFoldDB" id="B1KQC3"/>
<evidence type="ECO:0000256" key="6">
    <source>
        <dbReference type="ARBA" id="ARBA00022692"/>
    </source>
</evidence>
<evidence type="ECO:0000259" key="11">
    <source>
        <dbReference type="Pfam" id="PF07219"/>
    </source>
</evidence>
<dbReference type="STRING" id="392500.Swoo_0480"/>
<dbReference type="KEGG" id="swd:Swoo_0480"/>
<evidence type="ECO:0000256" key="10">
    <source>
        <dbReference type="SAM" id="Phobius"/>
    </source>
</evidence>
<keyword evidence="13" id="KW-1185">Reference proteome</keyword>
<dbReference type="InterPro" id="IPR010817">
    <property type="entry name" value="HemY_N"/>
</dbReference>
<evidence type="ECO:0000256" key="7">
    <source>
        <dbReference type="ARBA" id="ARBA00022989"/>
    </source>
</evidence>
<dbReference type="UniPathway" id="UPA00252"/>
<evidence type="ECO:0000256" key="9">
    <source>
        <dbReference type="ARBA" id="ARBA00023244"/>
    </source>
</evidence>
<dbReference type="InterPro" id="IPR011990">
    <property type="entry name" value="TPR-like_helical_dom_sf"/>
</dbReference>
<evidence type="ECO:0000313" key="12">
    <source>
        <dbReference type="EMBL" id="ACA84778.1"/>
    </source>
</evidence>
<evidence type="ECO:0000256" key="2">
    <source>
        <dbReference type="ARBA" id="ARBA00004429"/>
    </source>
</evidence>
<name>B1KQC3_SHEWM</name>
<evidence type="ECO:0000313" key="13">
    <source>
        <dbReference type="Proteomes" id="UP000002168"/>
    </source>
</evidence>
<evidence type="ECO:0000256" key="5">
    <source>
        <dbReference type="ARBA" id="ARBA00022519"/>
    </source>
</evidence>
<gene>
    <name evidence="12" type="ordered locus">Swoo_0480</name>
</gene>
<feature type="transmembrane region" description="Helical" evidence="10">
    <location>
        <begin position="41"/>
        <end position="70"/>
    </location>
</feature>
<dbReference type="EMBL" id="CP000961">
    <property type="protein sequence ID" value="ACA84778.1"/>
    <property type="molecule type" value="Genomic_DNA"/>
</dbReference>
<dbReference type="GO" id="GO:0005886">
    <property type="term" value="C:plasma membrane"/>
    <property type="evidence" value="ECO:0007669"/>
    <property type="project" value="UniProtKB-SubCell"/>
</dbReference>
<dbReference type="Gene3D" id="1.25.40.10">
    <property type="entry name" value="Tetratricopeptide repeat domain"/>
    <property type="match status" value="1"/>
</dbReference>
<proteinExistence type="predicted"/>
<dbReference type="eggNOG" id="COG3071">
    <property type="taxonomic scope" value="Bacteria"/>
</dbReference>
<comment type="function">
    <text evidence="1">Involved in a late step of protoheme IX synthesis.</text>
</comment>
<evidence type="ECO:0000256" key="3">
    <source>
        <dbReference type="ARBA" id="ARBA00004744"/>
    </source>
</evidence>
<protein>
    <submittedName>
        <fullName evidence="12">HemY domain protein</fullName>
    </submittedName>
</protein>
<keyword evidence="8 10" id="KW-0472">Membrane</keyword>
<feature type="domain" description="HemY N-terminal" evidence="11">
    <location>
        <begin position="26"/>
        <end position="131"/>
    </location>
</feature>
<keyword evidence="9" id="KW-0627">Porphyrin biosynthesis</keyword>
<comment type="pathway">
    <text evidence="3">Porphyrin-containing compound metabolism; protoheme biosynthesis.</text>
</comment>
<comment type="subcellular location">
    <subcellularLocation>
        <location evidence="2">Cell inner membrane</location>
        <topology evidence="2">Multi-pass membrane protein</topology>
    </subcellularLocation>
</comment>
<organism evidence="12 13">
    <name type="scientific">Shewanella woodyi (strain ATCC 51908 / MS32)</name>
    <dbReference type="NCBI Taxonomy" id="392500"/>
    <lineage>
        <taxon>Bacteria</taxon>
        <taxon>Pseudomonadati</taxon>
        <taxon>Pseudomonadota</taxon>
        <taxon>Gammaproteobacteria</taxon>
        <taxon>Alteromonadales</taxon>
        <taxon>Shewanellaceae</taxon>
        <taxon>Shewanella</taxon>
    </lineage>
</organism>
<evidence type="ECO:0000256" key="1">
    <source>
        <dbReference type="ARBA" id="ARBA00002962"/>
    </source>
</evidence>
<evidence type="ECO:0000256" key="8">
    <source>
        <dbReference type="ARBA" id="ARBA00023136"/>
    </source>
</evidence>
<keyword evidence="7 10" id="KW-1133">Transmembrane helix</keyword>
<feature type="transmembrane region" description="Helical" evidence="10">
    <location>
        <begin position="5"/>
        <end position="21"/>
    </location>
</feature>
<accession>B1KQC3</accession>
<dbReference type="SUPFAM" id="SSF81901">
    <property type="entry name" value="HCP-like"/>
    <property type="match status" value="1"/>
</dbReference>
<dbReference type="GO" id="GO:0006779">
    <property type="term" value="P:porphyrin-containing compound biosynthetic process"/>
    <property type="evidence" value="ECO:0007669"/>
    <property type="project" value="UniProtKB-KW"/>
</dbReference>
<evidence type="ECO:0000256" key="4">
    <source>
        <dbReference type="ARBA" id="ARBA00022475"/>
    </source>
</evidence>
<dbReference type="Pfam" id="PF07219">
    <property type="entry name" value="HemY_N"/>
    <property type="match status" value="1"/>
</dbReference>
<dbReference type="RefSeq" id="WP_012323127.1">
    <property type="nucleotide sequence ID" value="NC_010506.1"/>
</dbReference>
<dbReference type="NCBIfam" id="TIGR00540">
    <property type="entry name" value="TPR_hemY_coli"/>
    <property type="match status" value="1"/>
</dbReference>
<dbReference type="GO" id="GO:0042168">
    <property type="term" value="P:heme metabolic process"/>
    <property type="evidence" value="ECO:0007669"/>
    <property type="project" value="InterPro"/>
</dbReference>
<dbReference type="InterPro" id="IPR005254">
    <property type="entry name" value="Heme_biosyn_assoc_TPR_pro"/>
</dbReference>
<keyword evidence="5" id="KW-0997">Cell inner membrane</keyword>
<keyword evidence="6 10" id="KW-0812">Transmembrane</keyword>
<keyword evidence="4" id="KW-1003">Cell membrane</keyword>
<sequence length="389" mass="44241">MIRVLAYLAIILIGLCISPFFDGMNGYLYVAFWDYEVEMGVVTAIVGLILFYCILQVVEWCLVFLLNLILSSRLLPEKWRRKAARKHTLVGALALAEEDWPVAEKAMAKGAEKGELPALNLLAAARAAQHQNDSTSRDNYLNEAEKEPIAVNAVTTTRTRYLLQQGDLISAREQLDKLSPSSKSKLPVLRLAIELYQAQSDFNALKLLLPIIKKRQLLSDSAFAELTMSTNRSLLLSATEVSEQELEKVWHWLSRAERKEMSYLTLYCIGLNRYDRKPEALKLLMKHLKSSPSTELLTGLGEILLPTDLDERELIFSMEKKHAENIDFQILLAKLHQQNSDHRRAKEYWQKVCQIQPSKAHWLALGEAQEHLGEQNPAILSYRNAIKAD</sequence>
<dbReference type="Proteomes" id="UP000002168">
    <property type="component" value="Chromosome"/>
</dbReference>